<organism evidence="6 7">
    <name type="scientific">Amycolatopsis carbonis</name>
    <dbReference type="NCBI Taxonomy" id="715471"/>
    <lineage>
        <taxon>Bacteria</taxon>
        <taxon>Bacillati</taxon>
        <taxon>Actinomycetota</taxon>
        <taxon>Actinomycetes</taxon>
        <taxon>Pseudonocardiales</taxon>
        <taxon>Pseudonocardiaceae</taxon>
        <taxon>Amycolatopsis</taxon>
    </lineage>
</organism>
<accession>A0A9Y2IJM8</accession>
<dbReference type="InterPro" id="IPR051013">
    <property type="entry name" value="MBL_superfamily_lactonases"/>
</dbReference>
<keyword evidence="4" id="KW-0862">Zinc</keyword>
<evidence type="ECO:0000313" key="7">
    <source>
        <dbReference type="Proteomes" id="UP001236014"/>
    </source>
</evidence>
<evidence type="ECO:0000256" key="1">
    <source>
        <dbReference type="ARBA" id="ARBA00007749"/>
    </source>
</evidence>
<sequence length="269" mass="29765">MRVHHLNCGTMTPIGGRLVDGRPGLFRRATLVCHCLLLETDTGLVLIETGMGTPAVADPQRWLGRRFLRLSRPVSRTEETAVAQIRALGFDPADVRDIVPTHLDLDHAGGLVDFPQARVHVYAAELAAYHGGNQRYRRVQFAHGPQWTPYEDAGDDWFGFSAVRELDGVPDVALIPLHGHTAGHAGVAVHTNTGWLLNAGDAYFFHAEIDEPASIPPGLALFERLVQTIPEQRIENQQRLRELRQTGDVTIFAAHDLADFERLSQRTPA</sequence>
<dbReference type="AlphaFoldDB" id="A0A9Y2IJM8"/>
<dbReference type="PANTHER" id="PTHR42978:SF3">
    <property type="entry name" value="BLR3078 PROTEIN"/>
    <property type="match status" value="1"/>
</dbReference>
<evidence type="ECO:0000256" key="4">
    <source>
        <dbReference type="ARBA" id="ARBA00022833"/>
    </source>
</evidence>
<keyword evidence="7" id="KW-1185">Reference proteome</keyword>
<dbReference type="RefSeq" id="WP_285972148.1">
    <property type="nucleotide sequence ID" value="NZ_CP127294.1"/>
</dbReference>
<dbReference type="CDD" id="cd07742">
    <property type="entry name" value="metallo-hydrolase-like_MBL-fold"/>
    <property type="match status" value="1"/>
</dbReference>
<feature type="domain" description="Metallo-beta-lactamase" evidence="5">
    <location>
        <begin position="32"/>
        <end position="255"/>
    </location>
</feature>
<dbReference type="EMBL" id="CP127294">
    <property type="protein sequence ID" value="WIX81560.1"/>
    <property type="molecule type" value="Genomic_DNA"/>
</dbReference>
<dbReference type="Gene3D" id="3.60.15.10">
    <property type="entry name" value="Ribonuclease Z/Hydroxyacylglutathione hydrolase-like"/>
    <property type="match status" value="1"/>
</dbReference>
<keyword evidence="2" id="KW-0479">Metal-binding</keyword>
<name>A0A9Y2IJM8_9PSEU</name>
<dbReference type="InterPro" id="IPR036866">
    <property type="entry name" value="RibonucZ/Hydroxyglut_hydro"/>
</dbReference>
<evidence type="ECO:0000259" key="5">
    <source>
        <dbReference type="SMART" id="SM00849"/>
    </source>
</evidence>
<evidence type="ECO:0000256" key="2">
    <source>
        <dbReference type="ARBA" id="ARBA00022723"/>
    </source>
</evidence>
<proteinExistence type="inferred from homology"/>
<dbReference type="SUPFAM" id="SSF56281">
    <property type="entry name" value="Metallo-hydrolase/oxidoreductase"/>
    <property type="match status" value="1"/>
</dbReference>
<evidence type="ECO:0000256" key="3">
    <source>
        <dbReference type="ARBA" id="ARBA00022801"/>
    </source>
</evidence>
<dbReference type="GO" id="GO:0016787">
    <property type="term" value="F:hydrolase activity"/>
    <property type="evidence" value="ECO:0007669"/>
    <property type="project" value="UniProtKB-KW"/>
</dbReference>
<gene>
    <name evidence="6" type="ORF">QRX50_12770</name>
</gene>
<dbReference type="Proteomes" id="UP001236014">
    <property type="component" value="Chromosome"/>
</dbReference>
<dbReference type="InterPro" id="IPR001279">
    <property type="entry name" value="Metallo-B-lactamas"/>
</dbReference>
<dbReference type="PANTHER" id="PTHR42978">
    <property type="entry name" value="QUORUM-QUENCHING LACTONASE YTNP-RELATED-RELATED"/>
    <property type="match status" value="1"/>
</dbReference>
<dbReference type="GO" id="GO:0046872">
    <property type="term" value="F:metal ion binding"/>
    <property type="evidence" value="ECO:0007669"/>
    <property type="project" value="UniProtKB-KW"/>
</dbReference>
<keyword evidence="3" id="KW-0378">Hydrolase</keyword>
<dbReference type="Pfam" id="PF00753">
    <property type="entry name" value="Lactamase_B"/>
    <property type="match status" value="1"/>
</dbReference>
<comment type="similarity">
    <text evidence="1">Belongs to the metallo-beta-lactamase superfamily.</text>
</comment>
<dbReference type="KEGG" id="acab:QRX50_12770"/>
<reference evidence="6 7" key="1">
    <citation type="submission" date="2023-06" db="EMBL/GenBank/DDBJ databases">
        <authorList>
            <person name="Oyuntsetseg B."/>
            <person name="Kim S.B."/>
        </authorList>
    </citation>
    <scope>NUCLEOTIDE SEQUENCE [LARGE SCALE GENOMIC DNA]</scope>
    <source>
        <strain evidence="6 7">2-15</strain>
    </source>
</reference>
<dbReference type="SMART" id="SM00849">
    <property type="entry name" value="Lactamase_B"/>
    <property type="match status" value="1"/>
</dbReference>
<evidence type="ECO:0000313" key="6">
    <source>
        <dbReference type="EMBL" id="WIX81560.1"/>
    </source>
</evidence>
<protein>
    <submittedName>
        <fullName evidence="6">MBL fold metallo-hydrolase</fullName>
    </submittedName>
</protein>